<keyword evidence="14" id="KW-1185">Reference proteome</keyword>
<comment type="subcellular location">
    <subcellularLocation>
        <location evidence="2">Cytoplasmic vesicle</location>
        <location evidence="2">Secretory vesicle</location>
        <location evidence="2">Synaptic vesicle membrane</location>
        <topology evidence="2">Multi-pass membrane protein</topology>
    </subcellularLocation>
    <subcellularLocation>
        <location evidence="1">Early endosome membrane</location>
    </subcellularLocation>
</comment>
<evidence type="ECO:0000256" key="4">
    <source>
        <dbReference type="ARBA" id="ARBA00022692"/>
    </source>
</evidence>
<comment type="caution">
    <text evidence="13">The sequence shown here is derived from an EMBL/GenBank/DDBJ whole genome shotgun (WGS) entry which is preliminary data.</text>
</comment>
<feature type="transmembrane region" description="Helical" evidence="11">
    <location>
        <begin position="21"/>
        <end position="37"/>
    </location>
</feature>
<feature type="domain" description="Cation efflux protein transmembrane" evidence="12">
    <location>
        <begin position="30"/>
        <end position="208"/>
    </location>
</feature>
<keyword evidence="6" id="KW-0862">Zinc</keyword>
<dbReference type="AlphaFoldDB" id="A0A402AQP6"/>
<feature type="transmembrane region" description="Helical" evidence="11">
    <location>
        <begin position="57"/>
        <end position="76"/>
    </location>
</feature>
<protein>
    <recommendedName>
        <fullName evidence="12">Cation efflux protein transmembrane domain-containing protein</fullName>
    </recommendedName>
</protein>
<evidence type="ECO:0000256" key="9">
    <source>
        <dbReference type="ARBA" id="ARBA00023136"/>
    </source>
</evidence>
<comment type="similarity">
    <text evidence="3">Belongs to the TMEM163 family.</text>
</comment>
<dbReference type="GO" id="GO:0008324">
    <property type="term" value="F:monoatomic cation transmembrane transporter activity"/>
    <property type="evidence" value="ECO:0007669"/>
    <property type="project" value="InterPro"/>
</dbReference>
<dbReference type="PANTHER" id="PTHR31937">
    <property type="entry name" value="TRANSMEMBRANE PROTEIN 163"/>
    <property type="match status" value="1"/>
</dbReference>
<evidence type="ECO:0000259" key="12">
    <source>
        <dbReference type="Pfam" id="PF01545"/>
    </source>
</evidence>
<evidence type="ECO:0000256" key="7">
    <source>
        <dbReference type="ARBA" id="ARBA00022989"/>
    </source>
</evidence>
<dbReference type="EMBL" id="BIFS01000001">
    <property type="protein sequence ID" value="GCE21405.1"/>
    <property type="molecule type" value="Genomic_DNA"/>
</dbReference>
<evidence type="ECO:0000313" key="14">
    <source>
        <dbReference type="Proteomes" id="UP000287188"/>
    </source>
</evidence>
<keyword evidence="4 11" id="KW-0812">Transmembrane</keyword>
<evidence type="ECO:0000256" key="8">
    <source>
        <dbReference type="ARBA" id="ARBA00023018"/>
    </source>
</evidence>
<evidence type="ECO:0000256" key="11">
    <source>
        <dbReference type="SAM" id="Phobius"/>
    </source>
</evidence>
<dbReference type="Proteomes" id="UP000287188">
    <property type="component" value="Unassembled WGS sequence"/>
</dbReference>
<dbReference type="Gene3D" id="1.20.1510.10">
    <property type="entry name" value="Cation efflux protein transmembrane domain"/>
    <property type="match status" value="1"/>
</dbReference>
<evidence type="ECO:0000256" key="6">
    <source>
        <dbReference type="ARBA" id="ARBA00022833"/>
    </source>
</evidence>
<dbReference type="InterPro" id="IPR026765">
    <property type="entry name" value="Tmem163"/>
</dbReference>
<keyword evidence="5" id="KW-0967">Endosome</keyword>
<keyword evidence="7 11" id="KW-1133">Transmembrane helix</keyword>
<keyword evidence="9 11" id="KW-0472">Membrane</keyword>
<dbReference type="OrthoDB" id="9790544at2"/>
<evidence type="ECO:0000256" key="10">
    <source>
        <dbReference type="ARBA" id="ARBA00023329"/>
    </source>
</evidence>
<reference evidence="14" key="1">
    <citation type="submission" date="2018-12" db="EMBL/GenBank/DDBJ databases">
        <title>Tengunoibacter tsumagoiensis gen. nov., sp. nov., Dictyobacter kobayashii sp. nov., D. alpinus sp. nov., and D. joshuensis sp. nov. and description of Dictyobacteraceae fam. nov. within the order Ktedonobacterales isolated from Tengu-no-mugimeshi.</title>
        <authorList>
            <person name="Wang C.M."/>
            <person name="Zheng Y."/>
            <person name="Sakai Y."/>
            <person name="Toyoda A."/>
            <person name="Minakuchi Y."/>
            <person name="Abe K."/>
            <person name="Yokota A."/>
            <person name="Yabe S."/>
        </authorList>
    </citation>
    <scope>NUCLEOTIDE SEQUENCE [LARGE SCALE GENOMIC DNA]</scope>
    <source>
        <strain evidence="14">Uno11</strain>
    </source>
</reference>
<name>A0A402AQP6_9CHLR</name>
<feature type="transmembrane region" description="Helical" evidence="11">
    <location>
        <begin position="164"/>
        <end position="182"/>
    </location>
</feature>
<feature type="transmembrane region" description="Helical" evidence="11">
    <location>
        <begin position="125"/>
        <end position="144"/>
    </location>
</feature>
<dbReference type="GO" id="GO:0016020">
    <property type="term" value="C:membrane"/>
    <property type="evidence" value="ECO:0007669"/>
    <property type="project" value="InterPro"/>
</dbReference>
<evidence type="ECO:0000256" key="3">
    <source>
        <dbReference type="ARBA" id="ARBA00008731"/>
    </source>
</evidence>
<dbReference type="GO" id="GO:0031410">
    <property type="term" value="C:cytoplasmic vesicle"/>
    <property type="evidence" value="ECO:0007669"/>
    <property type="project" value="UniProtKB-KW"/>
</dbReference>
<dbReference type="Pfam" id="PF01545">
    <property type="entry name" value="Cation_efflux"/>
    <property type="match status" value="1"/>
</dbReference>
<dbReference type="SUPFAM" id="SSF161111">
    <property type="entry name" value="Cation efflux protein transmembrane domain-like"/>
    <property type="match status" value="1"/>
</dbReference>
<dbReference type="RefSeq" id="WP_126553050.1">
    <property type="nucleotide sequence ID" value="NZ_BIFS01000001.1"/>
</dbReference>
<evidence type="ECO:0000313" key="13">
    <source>
        <dbReference type="EMBL" id="GCE21405.1"/>
    </source>
</evidence>
<organism evidence="13 14">
    <name type="scientific">Dictyobacter kobayashii</name>
    <dbReference type="NCBI Taxonomy" id="2014872"/>
    <lineage>
        <taxon>Bacteria</taxon>
        <taxon>Bacillati</taxon>
        <taxon>Chloroflexota</taxon>
        <taxon>Ktedonobacteria</taxon>
        <taxon>Ktedonobacterales</taxon>
        <taxon>Dictyobacteraceae</taxon>
        <taxon>Dictyobacter</taxon>
    </lineage>
</organism>
<dbReference type="InterPro" id="IPR058533">
    <property type="entry name" value="Cation_efflux_TM"/>
</dbReference>
<evidence type="ECO:0000256" key="5">
    <source>
        <dbReference type="ARBA" id="ARBA00022753"/>
    </source>
</evidence>
<keyword evidence="10" id="KW-0968">Cytoplasmic vesicle</keyword>
<evidence type="ECO:0000256" key="1">
    <source>
        <dbReference type="ARBA" id="ARBA00004146"/>
    </source>
</evidence>
<proteinExistence type="inferred from homology"/>
<evidence type="ECO:0000256" key="2">
    <source>
        <dbReference type="ARBA" id="ARBA00004644"/>
    </source>
</evidence>
<gene>
    <name evidence="13" type="ORF">KDK_52050</name>
</gene>
<dbReference type="PANTHER" id="PTHR31937:SF2">
    <property type="entry name" value="TRANSMEMBRANE PROTEIN 163"/>
    <property type="match status" value="1"/>
</dbReference>
<keyword evidence="8" id="KW-0770">Synapse</keyword>
<accession>A0A402AQP6</accession>
<feature type="transmembrane region" description="Helical" evidence="11">
    <location>
        <begin position="96"/>
        <end position="119"/>
    </location>
</feature>
<dbReference type="InterPro" id="IPR027469">
    <property type="entry name" value="Cation_efflux_TMD_sf"/>
</dbReference>
<sequence length="227" mass="24356">MARPFSIQRRLEPSSGRAGQLRQGIIIEAVALLWMVIEAGVALSSGISSRSVSLEGFGIDSIIELIAGGILLWRLWVEVGGGSGEVVAQAERRASWVTAISLFALAAYILIDSAISLFTHSRPTVSWWGLGIASAAALIMPLLWQSKLRIARRIGSAALKADAACSVTCAYMSLTLLLGLLLNAIFGWWWADPLAALLLIYFIVREGREAWHAARTGEACGCGCDDD</sequence>